<keyword evidence="5" id="KW-0315">Glutamine amidotransferase</keyword>
<dbReference type="PANTHER" id="PTHR42701">
    <property type="entry name" value="IMIDAZOLE GLYCEROL PHOSPHATE SYNTHASE SUBUNIT HISH"/>
    <property type="match status" value="1"/>
</dbReference>
<gene>
    <name evidence="12" type="ORF">UFOPK3564_01040</name>
</gene>
<evidence type="ECO:0000256" key="8">
    <source>
        <dbReference type="ARBA" id="ARBA00047838"/>
    </source>
</evidence>
<organism evidence="12">
    <name type="scientific">freshwater metagenome</name>
    <dbReference type="NCBI Taxonomy" id="449393"/>
    <lineage>
        <taxon>unclassified sequences</taxon>
        <taxon>metagenomes</taxon>
        <taxon>ecological metagenomes</taxon>
    </lineage>
</organism>
<dbReference type="EMBL" id="CAFBMK010000043">
    <property type="protein sequence ID" value="CAB4908155.1"/>
    <property type="molecule type" value="Genomic_DNA"/>
</dbReference>
<evidence type="ECO:0000256" key="4">
    <source>
        <dbReference type="ARBA" id="ARBA00022801"/>
    </source>
</evidence>
<accession>A0A6J7GTZ7</accession>
<dbReference type="GO" id="GO:0000107">
    <property type="term" value="F:imidazoleglycerol-phosphate synthase activity"/>
    <property type="evidence" value="ECO:0007669"/>
    <property type="project" value="TreeGrafter"/>
</dbReference>
<feature type="compositionally biased region" description="Basic and acidic residues" evidence="10">
    <location>
        <begin position="1"/>
        <end position="11"/>
    </location>
</feature>
<evidence type="ECO:0000256" key="5">
    <source>
        <dbReference type="ARBA" id="ARBA00022962"/>
    </source>
</evidence>
<dbReference type="InterPro" id="IPR010139">
    <property type="entry name" value="Imidazole-glycPsynth_HisH"/>
</dbReference>
<keyword evidence="4" id="KW-0378">Hydrolase</keyword>
<dbReference type="UniPathway" id="UPA00031">
    <property type="reaction ID" value="UER00010"/>
</dbReference>
<name>A0A6J7GTZ7_9ZZZZ</name>
<dbReference type="AlphaFoldDB" id="A0A6J7GTZ7"/>
<dbReference type="NCBIfam" id="TIGR01855">
    <property type="entry name" value="IMP_synth_hisH"/>
    <property type="match status" value="1"/>
</dbReference>
<reference evidence="12" key="1">
    <citation type="submission" date="2020-05" db="EMBL/GenBank/DDBJ databases">
        <authorList>
            <person name="Chiriac C."/>
            <person name="Salcher M."/>
            <person name="Ghai R."/>
            <person name="Kavagutti S V."/>
        </authorList>
    </citation>
    <scope>NUCLEOTIDE SEQUENCE</scope>
</reference>
<evidence type="ECO:0000256" key="10">
    <source>
        <dbReference type="SAM" id="MobiDB-lite"/>
    </source>
</evidence>
<comment type="catalytic activity">
    <reaction evidence="8">
        <text>5-[(5-phospho-1-deoxy-D-ribulos-1-ylimino)methylamino]-1-(5-phospho-beta-D-ribosyl)imidazole-4-carboxamide + L-glutamine = D-erythro-1-(imidazol-4-yl)glycerol 3-phosphate + 5-amino-1-(5-phospho-beta-D-ribosyl)imidazole-4-carboxamide + L-glutamate + H(+)</text>
        <dbReference type="Rhea" id="RHEA:24793"/>
        <dbReference type="ChEBI" id="CHEBI:15378"/>
        <dbReference type="ChEBI" id="CHEBI:29985"/>
        <dbReference type="ChEBI" id="CHEBI:58278"/>
        <dbReference type="ChEBI" id="CHEBI:58359"/>
        <dbReference type="ChEBI" id="CHEBI:58475"/>
        <dbReference type="ChEBI" id="CHEBI:58525"/>
        <dbReference type="EC" id="4.3.2.10"/>
    </reaction>
</comment>
<dbReference type="CDD" id="cd01748">
    <property type="entry name" value="GATase1_IGP_Synthase"/>
    <property type="match status" value="1"/>
</dbReference>
<dbReference type="Gene3D" id="3.40.50.880">
    <property type="match status" value="1"/>
</dbReference>
<dbReference type="SMART" id="SM01211">
    <property type="entry name" value="GATase_5"/>
    <property type="match status" value="1"/>
</dbReference>
<protein>
    <submittedName>
        <fullName evidence="12">Unannotated protein</fullName>
    </submittedName>
</protein>
<proteinExistence type="inferred from homology"/>
<dbReference type="GO" id="GO:0004359">
    <property type="term" value="F:glutaminase activity"/>
    <property type="evidence" value="ECO:0007669"/>
    <property type="project" value="UniProtKB-EC"/>
</dbReference>
<dbReference type="InterPro" id="IPR029062">
    <property type="entry name" value="Class_I_gatase-like"/>
</dbReference>
<evidence type="ECO:0000256" key="6">
    <source>
        <dbReference type="ARBA" id="ARBA00023102"/>
    </source>
</evidence>
<evidence type="ECO:0000256" key="3">
    <source>
        <dbReference type="ARBA" id="ARBA00022605"/>
    </source>
</evidence>
<keyword evidence="7" id="KW-0456">Lyase</keyword>
<dbReference type="PROSITE" id="PS51273">
    <property type="entry name" value="GATASE_TYPE_1"/>
    <property type="match status" value="1"/>
</dbReference>
<feature type="region of interest" description="Disordered" evidence="10">
    <location>
        <begin position="1"/>
        <end position="32"/>
    </location>
</feature>
<sequence length="243" mass="25181">MSAARAQDHDTTGTGTAPAGAEDPDVVAAEAADGPRPRLVVVDYGVGNRRSVEKALERAGADAVVTDDRATIAAADGLVLCGVGAFLEGARRLRESGLDEVVKDRVADGTPLLGVCLGMQLLFDRSDERGGAAGLGLLPGPVQGLTPALGLKLPHIGWNSVTWSEGTRSPLRAGLPDGAAFYHVHSFVARPEDPADVVARGDYGSPFVTAVSRGRVHGAQFHPEKSSTDGLRVLRGFAVACTR</sequence>
<evidence type="ECO:0000259" key="11">
    <source>
        <dbReference type="Pfam" id="PF00117"/>
    </source>
</evidence>
<evidence type="ECO:0000256" key="7">
    <source>
        <dbReference type="ARBA" id="ARBA00023239"/>
    </source>
</evidence>
<dbReference type="HAMAP" id="MF_00278">
    <property type="entry name" value="HisH"/>
    <property type="match status" value="1"/>
</dbReference>
<dbReference type="InterPro" id="IPR017926">
    <property type="entry name" value="GATASE"/>
</dbReference>
<dbReference type="GO" id="GO:0000105">
    <property type="term" value="P:L-histidine biosynthetic process"/>
    <property type="evidence" value="ECO:0007669"/>
    <property type="project" value="UniProtKB-UniPathway"/>
</dbReference>
<keyword evidence="3" id="KW-0028">Amino-acid biosynthesis</keyword>
<dbReference type="GO" id="GO:0016829">
    <property type="term" value="F:lyase activity"/>
    <property type="evidence" value="ECO:0007669"/>
    <property type="project" value="UniProtKB-KW"/>
</dbReference>
<feature type="compositionally biased region" description="Low complexity" evidence="10">
    <location>
        <begin position="12"/>
        <end position="32"/>
    </location>
</feature>
<dbReference type="SUPFAM" id="SSF52317">
    <property type="entry name" value="Class I glutamine amidotransferase-like"/>
    <property type="match status" value="1"/>
</dbReference>
<evidence type="ECO:0000256" key="1">
    <source>
        <dbReference type="ARBA" id="ARBA00005091"/>
    </source>
</evidence>
<evidence type="ECO:0000256" key="2">
    <source>
        <dbReference type="ARBA" id="ARBA00011152"/>
    </source>
</evidence>
<evidence type="ECO:0000313" key="12">
    <source>
        <dbReference type="EMBL" id="CAB4908155.1"/>
    </source>
</evidence>
<keyword evidence="6" id="KW-0368">Histidine biosynthesis</keyword>
<dbReference type="Pfam" id="PF00117">
    <property type="entry name" value="GATase"/>
    <property type="match status" value="1"/>
</dbReference>
<comment type="subunit">
    <text evidence="2">Heterodimer of HisH and HisF.</text>
</comment>
<dbReference type="PROSITE" id="PS51274">
    <property type="entry name" value="GATASE_COBBQ"/>
    <property type="match status" value="1"/>
</dbReference>
<feature type="domain" description="Glutamine amidotransferase" evidence="11">
    <location>
        <begin position="40"/>
        <end position="237"/>
    </location>
</feature>
<dbReference type="PIRSF" id="PIRSF000495">
    <property type="entry name" value="Amidotransf_hisH"/>
    <property type="match status" value="1"/>
</dbReference>
<comment type="pathway">
    <text evidence="1">Amino-acid biosynthesis; L-histidine biosynthesis; L-histidine from 5-phospho-alpha-D-ribose 1-diphosphate: step 5/9.</text>
</comment>
<dbReference type="PANTHER" id="PTHR42701:SF1">
    <property type="entry name" value="IMIDAZOLE GLYCEROL PHOSPHATE SYNTHASE SUBUNIT HISH"/>
    <property type="match status" value="1"/>
</dbReference>
<evidence type="ECO:0000256" key="9">
    <source>
        <dbReference type="ARBA" id="ARBA00049534"/>
    </source>
</evidence>
<comment type="catalytic activity">
    <reaction evidence="9">
        <text>L-glutamine + H2O = L-glutamate + NH4(+)</text>
        <dbReference type="Rhea" id="RHEA:15889"/>
        <dbReference type="ChEBI" id="CHEBI:15377"/>
        <dbReference type="ChEBI" id="CHEBI:28938"/>
        <dbReference type="ChEBI" id="CHEBI:29985"/>
        <dbReference type="ChEBI" id="CHEBI:58359"/>
        <dbReference type="EC" id="3.5.1.2"/>
    </reaction>
</comment>